<comment type="similarity">
    <text evidence="2">Belongs to the FAD-dependent glycerol-3-phosphate dehydrogenase family.</text>
</comment>
<dbReference type="Gene3D" id="6.10.250.1890">
    <property type="match status" value="1"/>
</dbReference>
<dbReference type="InterPro" id="IPR038299">
    <property type="entry name" value="DAO_C_sf"/>
</dbReference>
<dbReference type="InterPro" id="IPR006076">
    <property type="entry name" value="FAD-dep_OxRdtase"/>
</dbReference>
<sequence>MTFVAKGGECPFMEIEYDLLIVGGGINGAAIARDAAGRGARVMLVEQDDLAAHTSSASTKLIHGGLRYLEQYEFRLVAKALAERERLMRAAPHLIRPLEFVLPHDRGMRPVWMMRIGLFLYDHLGGRSSLPRSRAIRLDTDGYGSAIQSKYTQGYRYADCWGDDSRLVVANVQDAAEHGATVMTRTRCLSAQRHREGWTLSLQCADGTTKSVTARILVNATGSWAADFLPQRAGIPGAGTLRLIKGSHIVTRKLFDGEHAYILQNPDKRIVFAIPYEDEFTLIGTTDVEWQGAPDAVAIDATETDYLCESVNRWFTTQIAPRDVLWSFAGVRPLYDDATTNASEISRDYVLSLDHADGAAPVMSIFGGKITTHRALAEEVMDKLARHLPGLQSAWTGKAPLPGGDLGERGLAGLVADVQRVAGFLDEQTVRRLAQSYGSRVFAFLGTAKTMGDLGQSFGAGLTQAEVDYLLGNEWAQTADDILWRRSKLGLHMRAEEVEALKAYLADHARVEAKAAE</sequence>
<keyword evidence="3" id="KW-0285">Flavoprotein</keyword>
<dbReference type="NCBIfam" id="NF008899">
    <property type="entry name" value="PRK12266.1"/>
    <property type="match status" value="1"/>
</dbReference>
<comment type="caution">
    <text evidence="8">The sequence shown here is derived from an EMBL/GenBank/DDBJ whole genome shotgun (WGS) entry which is preliminary data.</text>
</comment>
<protein>
    <submittedName>
        <fullName evidence="8">Glycerol-3-phosphate dehydrogenase</fullName>
    </submittedName>
</protein>
<feature type="domain" description="Alpha-glycerophosphate oxidase C-terminal" evidence="7">
    <location>
        <begin position="396"/>
        <end position="503"/>
    </location>
</feature>
<dbReference type="SUPFAM" id="SSF54373">
    <property type="entry name" value="FAD-linked reductases, C-terminal domain"/>
    <property type="match status" value="1"/>
</dbReference>
<accession>A0ABP9KDS1</accession>
<evidence type="ECO:0000256" key="4">
    <source>
        <dbReference type="ARBA" id="ARBA00022827"/>
    </source>
</evidence>
<keyword evidence="5" id="KW-0560">Oxidoreductase</keyword>
<dbReference type="PRINTS" id="PR01001">
    <property type="entry name" value="FADG3PDH"/>
</dbReference>
<dbReference type="InterPro" id="IPR000447">
    <property type="entry name" value="G3P_DH_FAD-dep"/>
</dbReference>
<evidence type="ECO:0000256" key="5">
    <source>
        <dbReference type="ARBA" id="ARBA00023002"/>
    </source>
</evidence>
<proteinExistence type="inferred from homology"/>
<evidence type="ECO:0000313" key="9">
    <source>
        <dbReference type="Proteomes" id="UP001500518"/>
    </source>
</evidence>
<dbReference type="EMBL" id="BAABHV010000013">
    <property type="protein sequence ID" value="GAA5056592.1"/>
    <property type="molecule type" value="Genomic_DNA"/>
</dbReference>
<dbReference type="NCBIfam" id="NF009906">
    <property type="entry name" value="PRK13369.1"/>
    <property type="match status" value="1"/>
</dbReference>
<dbReference type="PANTHER" id="PTHR11985:SF15">
    <property type="entry name" value="GLYCEROL-3-PHOSPHATE DEHYDROGENASE, MITOCHONDRIAL"/>
    <property type="match status" value="1"/>
</dbReference>
<evidence type="ECO:0000256" key="2">
    <source>
        <dbReference type="ARBA" id="ARBA00007330"/>
    </source>
</evidence>
<dbReference type="Pfam" id="PF16901">
    <property type="entry name" value="DAO_C"/>
    <property type="match status" value="1"/>
</dbReference>
<comment type="cofactor">
    <cofactor evidence="1">
        <name>FAD</name>
        <dbReference type="ChEBI" id="CHEBI:57692"/>
    </cofactor>
</comment>
<dbReference type="PANTHER" id="PTHR11985">
    <property type="entry name" value="GLYCEROL-3-PHOSPHATE DEHYDROGENASE"/>
    <property type="match status" value="1"/>
</dbReference>
<evidence type="ECO:0000259" key="7">
    <source>
        <dbReference type="Pfam" id="PF16901"/>
    </source>
</evidence>
<feature type="domain" description="FAD dependent oxidoreductase" evidence="6">
    <location>
        <begin position="18"/>
        <end position="373"/>
    </location>
</feature>
<reference evidence="9" key="1">
    <citation type="journal article" date="2019" name="Int. J. Syst. Evol. Microbiol.">
        <title>The Global Catalogue of Microorganisms (GCM) 10K type strain sequencing project: providing services to taxonomists for standard genome sequencing and annotation.</title>
        <authorList>
            <consortium name="The Broad Institute Genomics Platform"/>
            <consortium name="The Broad Institute Genome Sequencing Center for Infectious Disease"/>
            <person name="Wu L."/>
            <person name="Ma J."/>
        </authorList>
    </citation>
    <scope>NUCLEOTIDE SEQUENCE [LARGE SCALE GENOMIC DNA]</scope>
    <source>
        <strain evidence="9">JCM 18014</strain>
    </source>
</reference>
<keyword evidence="9" id="KW-1185">Reference proteome</keyword>
<evidence type="ECO:0000256" key="1">
    <source>
        <dbReference type="ARBA" id="ARBA00001974"/>
    </source>
</evidence>
<organism evidence="8 9">
    <name type="scientific">Erythrobacter westpacificensis</name>
    <dbReference type="NCBI Taxonomy" id="1055231"/>
    <lineage>
        <taxon>Bacteria</taxon>
        <taxon>Pseudomonadati</taxon>
        <taxon>Pseudomonadota</taxon>
        <taxon>Alphaproteobacteria</taxon>
        <taxon>Sphingomonadales</taxon>
        <taxon>Erythrobacteraceae</taxon>
        <taxon>Erythrobacter/Porphyrobacter group</taxon>
        <taxon>Erythrobacter</taxon>
    </lineage>
</organism>
<name>A0ABP9KDS1_9SPHN</name>
<evidence type="ECO:0000259" key="6">
    <source>
        <dbReference type="Pfam" id="PF01266"/>
    </source>
</evidence>
<dbReference type="Proteomes" id="UP001500518">
    <property type="component" value="Unassembled WGS sequence"/>
</dbReference>
<dbReference type="Pfam" id="PF01266">
    <property type="entry name" value="DAO"/>
    <property type="match status" value="1"/>
</dbReference>
<dbReference type="InterPro" id="IPR031656">
    <property type="entry name" value="DAO_C"/>
</dbReference>
<dbReference type="Gene3D" id="3.30.9.10">
    <property type="entry name" value="D-Amino Acid Oxidase, subunit A, domain 2"/>
    <property type="match status" value="1"/>
</dbReference>
<dbReference type="InterPro" id="IPR036188">
    <property type="entry name" value="FAD/NAD-bd_sf"/>
</dbReference>
<dbReference type="Gene3D" id="1.10.8.870">
    <property type="entry name" value="Alpha-glycerophosphate oxidase, cap domain"/>
    <property type="match status" value="1"/>
</dbReference>
<dbReference type="SUPFAM" id="SSF51905">
    <property type="entry name" value="FAD/NAD(P)-binding domain"/>
    <property type="match status" value="1"/>
</dbReference>
<keyword evidence="4" id="KW-0274">FAD</keyword>
<evidence type="ECO:0000256" key="3">
    <source>
        <dbReference type="ARBA" id="ARBA00022630"/>
    </source>
</evidence>
<dbReference type="Gene3D" id="3.50.50.60">
    <property type="entry name" value="FAD/NAD(P)-binding domain"/>
    <property type="match status" value="1"/>
</dbReference>
<gene>
    <name evidence="8" type="primary">glpD</name>
    <name evidence="8" type="ORF">GCM10023208_21360</name>
</gene>
<evidence type="ECO:0000313" key="8">
    <source>
        <dbReference type="EMBL" id="GAA5056592.1"/>
    </source>
</evidence>